<gene>
    <name evidence="1" type="ORF">MPOR_44510</name>
</gene>
<proteinExistence type="predicted"/>
<name>A0A6N4VF17_9MYCO</name>
<reference evidence="1 2" key="1">
    <citation type="journal article" date="2019" name="Emerg. Microbes Infect.">
        <title>Comprehensive subspecies identification of 175 nontuberculous mycobacteria species based on 7547 genomic profiles.</title>
        <authorList>
            <person name="Matsumoto Y."/>
            <person name="Kinjo T."/>
            <person name="Motooka D."/>
            <person name="Nabeya D."/>
            <person name="Jung N."/>
            <person name="Uechi K."/>
            <person name="Horii T."/>
            <person name="Iida T."/>
            <person name="Fujita J."/>
            <person name="Nakamura S."/>
        </authorList>
    </citation>
    <scope>NUCLEOTIDE SEQUENCE [LARGE SCALE GENOMIC DNA]</scope>
    <source>
        <strain evidence="1 2">JCM 12603</strain>
    </source>
</reference>
<evidence type="ECO:0000313" key="1">
    <source>
        <dbReference type="EMBL" id="BBX53425.1"/>
    </source>
</evidence>
<keyword evidence="2" id="KW-1185">Reference proteome</keyword>
<sequence length="59" mass="6718">MPVPRRLARLRISEKLSLQRYNGRNMQNPSVILGQIAALRKHNDPKGRGLLARNTTARI</sequence>
<dbReference type="EMBL" id="AP022570">
    <property type="protein sequence ID" value="BBX53425.1"/>
    <property type="molecule type" value="Genomic_DNA"/>
</dbReference>
<protein>
    <submittedName>
        <fullName evidence="1">Uncharacterized protein</fullName>
    </submittedName>
</protein>
<organism evidence="1 2">
    <name type="scientific">Mycolicibacterium poriferae</name>
    <dbReference type="NCBI Taxonomy" id="39694"/>
    <lineage>
        <taxon>Bacteria</taxon>
        <taxon>Bacillati</taxon>
        <taxon>Actinomycetota</taxon>
        <taxon>Actinomycetes</taxon>
        <taxon>Mycobacteriales</taxon>
        <taxon>Mycobacteriaceae</taxon>
        <taxon>Mycolicibacterium</taxon>
    </lineage>
</organism>
<dbReference type="Proteomes" id="UP000466785">
    <property type="component" value="Chromosome"/>
</dbReference>
<dbReference type="KEGG" id="mpof:MPOR_44510"/>
<dbReference type="AlphaFoldDB" id="A0A6N4VF17"/>
<accession>A0A6N4VF17</accession>
<evidence type="ECO:0000313" key="2">
    <source>
        <dbReference type="Proteomes" id="UP000466785"/>
    </source>
</evidence>